<feature type="transmembrane region" description="Helical" evidence="5">
    <location>
        <begin position="21"/>
        <end position="38"/>
    </location>
</feature>
<gene>
    <name evidence="7" type="ORF">NHP190020_07440</name>
</gene>
<sequence>MEAKLEERLYKEHLVIAPFSWRVGAYGVDLVWVSFLSWDLHPYLPLHPIFLRFLCAFFGLHILYESLLMGFLGNSIGKLVFHLRILDVSSLDKPPFLARMKRCLYKEALLFFPLAYCFKDKFGRTFHDRHAKTLVIVSK</sequence>
<evidence type="ECO:0000256" key="5">
    <source>
        <dbReference type="SAM" id="Phobius"/>
    </source>
</evidence>
<evidence type="ECO:0000313" key="7">
    <source>
        <dbReference type="EMBL" id="BCD45705.1"/>
    </source>
</evidence>
<proteinExistence type="predicted"/>
<evidence type="ECO:0000256" key="2">
    <source>
        <dbReference type="ARBA" id="ARBA00022692"/>
    </source>
</evidence>
<organism evidence="7 8">
    <name type="scientific">Helicobacter suis</name>
    <dbReference type="NCBI Taxonomy" id="104628"/>
    <lineage>
        <taxon>Bacteria</taxon>
        <taxon>Pseudomonadati</taxon>
        <taxon>Campylobacterota</taxon>
        <taxon>Epsilonproteobacteria</taxon>
        <taxon>Campylobacterales</taxon>
        <taxon>Helicobacteraceae</taxon>
        <taxon>Helicobacter</taxon>
    </lineage>
</organism>
<keyword evidence="2 5" id="KW-0812">Transmembrane</keyword>
<dbReference type="RefSeq" id="WP_006564272.1">
    <property type="nucleotide sequence ID" value="NZ_AP023036.1"/>
</dbReference>
<name>A0ABM7KYY2_9HELI</name>
<feature type="domain" description="RDD" evidence="6">
    <location>
        <begin position="52"/>
        <end position="131"/>
    </location>
</feature>
<dbReference type="EMBL" id="AP023036">
    <property type="protein sequence ID" value="BCD45705.1"/>
    <property type="molecule type" value="Genomic_DNA"/>
</dbReference>
<evidence type="ECO:0000313" key="8">
    <source>
        <dbReference type="Proteomes" id="UP000509742"/>
    </source>
</evidence>
<dbReference type="InterPro" id="IPR010432">
    <property type="entry name" value="RDD"/>
</dbReference>
<evidence type="ECO:0000256" key="4">
    <source>
        <dbReference type="ARBA" id="ARBA00023136"/>
    </source>
</evidence>
<evidence type="ECO:0000259" key="6">
    <source>
        <dbReference type="Pfam" id="PF06271"/>
    </source>
</evidence>
<protein>
    <recommendedName>
        <fullName evidence="6">RDD domain-containing protein</fullName>
    </recommendedName>
</protein>
<keyword evidence="3 5" id="KW-1133">Transmembrane helix</keyword>
<accession>A0ABM7KYY2</accession>
<dbReference type="Pfam" id="PF06271">
    <property type="entry name" value="RDD"/>
    <property type="match status" value="1"/>
</dbReference>
<dbReference type="Proteomes" id="UP000509742">
    <property type="component" value="Chromosome"/>
</dbReference>
<evidence type="ECO:0000256" key="3">
    <source>
        <dbReference type="ARBA" id="ARBA00022989"/>
    </source>
</evidence>
<comment type="subcellular location">
    <subcellularLocation>
        <location evidence="1">Membrane</location>
        <topology evidence="1">Multi-pass membrane protein</topology>
    </subcellularLocation>
</comment>
<dbReference type="GeneID" id="56929425"/>
<feature type="transmembrane region" description="Helical" evidence="5">
    <location>
        <begin position="50"/>
        <end position="72"/>
    </location>
</feature>
<keyword evidence="8" id="KW-1185">Reference proteome</keyword>
<evidence type="ECO:0000256" key="1">
    <source>
        <dbReference type="ARBA" id="ARBA00004141"/>
    </source>
</evidence>
<reference evidence="7 8" key="1">
    <citation type="submission" date="2020-04" db="EMBL/GenBank/DDBJ databases">
        <title>Genomic analysis of gastric non-Helicobacter pylori Helicobacters isolated in Japan.</title>
        <authorList>
            <person name="Suzuki M."/>
            <person name="Rimbara E."/>
        </authorList>
    </citation>
    <scope>NUCLEOTIDE SEQUENCE [LARGE SCALE GENOMIC DNA]</scope>
    <source>
        <strain evidence="7 8">NHP19-0020</strain>
    </source>
</reference>
<keyword evidence="4 5" id="KW-0472">Membrane</keyword>